<keyword evidence="2" id="KW-1185">Reference proteome</keyword>
<dbReference type="InParanoid" id="C7Q5I7"/>
<dbReference type="AlphaFoldDB" id="C7Q5I7"/>
<dbReference type="eggNOG" id="ENOG5033U65">
    <property type="taxonomic scope" value="Bacteria"/>
</dbReference>
<gene>
    <name evidence="1" type="ordered locus">Caci_8985</name>
</gene>
<evidence type="ECO:0000313" key="1">
    <source>
        <dbReference type="EMBL" id="ACU77798.1"/>
    </source>
</evidence>
<evidence type="ECO:0000313" key="2">
    <source>
        <dbReference type="Proteomes" id="UP000000851"/>
    </source>
</evidence>
<dbReference type="Proteomes" id="UP000000851">
    <property type="component" value="Chromosome"/>
</dbReference>
<dbReference type="KEGG" id="cai:Caci_8985"/>
<dbReference type="HOGENOM" id="CLU_952878_0_0_11"/>
<reference evidence="1 2" key="1">
    <citation type="journal article" date="2009" name="Stand. Genomic Sci.">
        <title>Complete genome sequence of Catenulispora acidiphila type strain (ID 139908).</title>
        <authorList>
            <person name="Copeland A."/>
            <person name="Lapidus A."/>
            <person name="Glavina Del Rio T."/>
            <person name="Nolan M."/>
            <person name="Lucas S."/>
            <person name="Chen F."/>
            <person name="Tice H."/>
            <person name="Cheng J.F."/>
            <person name="Bruce D."/>
            <person name="Goodwin L."/>
            <person name="Pitluck S."/>
            <person name="Mikhailova N."/>
            <person name="Pati A."/>
            <person name="Ivanova N."/>
            <person name="Mavromatis K."/>
            <person name="Chen A."/>
            <person name="Palaniappan K."/>
            <person name="Chain P."/>
            <person name="Land M."/>
            <person name="Hauser L."/>
            <person name="Chang Y.J."/>
            <person name="Jeffries C.D."/>
            <person name="Chertkov O."/>
            <person name="Brettin T."/>
            <person name="Detter J.C."/>
            <person name="Han C."/>
            <person name="Ali Z."/>
            <person name="Tindall B.J."/>
            <person name="Goker M."/>
            <person name="Bristow J."/>
            <person name="Eisen J.A."/>
            <person name="Markowitz V."/>
            <person name="Hugenholtz P."/>
            <person name="Kyrpides N.C."/>
            <person name="Klenk H.P."/>
        </authorList>
    </citation>
    <scope>NUCLEOTIDE SEQUENCE [LARGE SCALE GENOMIC DNA]</scope>
    <source>
        <strain evidence="2">DSM 44928 / JCM 14897 / NBRC 102108 / NRRL B-24433 / ID139908</strain>
    </source>
</reference>
<proteinExistence type="predicted"/>
<accession>C7Q5I7</accession>
<name>C7Q5I7_CATAD</name>
<protein>
    <submittedName>
        <fullName evidence="1">Uncharacterized protein</fullName>
    </submittedName>
</protein>
<organism evidence="1 2">
    <name type="scientific">Catenulispora acidiphila (strain DSM 44928 / JCM 14897 / NBRC 102108 / NRRL B-24433 / ID139908)</name>
    <dbReference type="NCBI Taxonomy" id="479433"/>
    <lineage>
        <taxon>Bacteria</taxon>
        <taxon>Bacillati</taxon>
        <taxon>Actinomycetota</taxon>
        <taxon>Actinomycetes</taxon>
        <taxon>Catenulisporales</taxon>
        <taxon>Catenulisporaceae</taxon>
        <taxon>Catenulispora</taxon>
    </lineage>
</organism>
<sequence>MGLCARPRAELNRPDHPRVKCIASLDRVHEDGSMQQERSWVYAACTVRLAPDQPGCEAVFDQALTNGLAAIVALEWPGAEANARGRVRSAAELLDVISERVPQDGQTGVYPIPDTSISQGLNTLVDVATLRDGVTQTQQVRHARGPGRLEERHVDALRALDHHRSLRSLSGEESDRVWDQAREDDRASILRAVAFLDLIGEDEAARRAVDVENPNAYHPKHNPDGQELEECPVCGLDTFCIQGIDDYGYGFGSGQCLVCAYVRSRDTADEMALDFHIARLSAKD</sequence>
<dbReference type="EMBL" id="CP001700">
    <property type="protein sequence ID" value="ACU77798.1"/>
    <property type="molecule type" value="Genomic_DNA"/>
</dbReference>